<organism evidence="1 2">
    <name type="scientific">Tetranychus urticae</name>
    <name type="common">Two-spotted spider mite</name>
    <dbReference type="NCBI Taxonomy" id="32264"/>
    <lineage>
        <taxon>Eukaryota</taxon>
        <taxon>Metazoa</taxon>
        <taxon>Ecdysozoa</taxon>
        <taxon>Arthropoda</taxon>
        <taxon>Chelicerata</taxon>
        <taxon>Arachnida</taxon>
        <taxon>Acari</taxon>
        <taxon>Acariformes</taxon>
        <taxon>Trombidiformes</taxon>
        <taxon>Prostigmata</taxon>
        <taxon>Eleutherengona</taxon>
        <taxon>Raphignathae</taxon>
        <taxon>Tetranychoidea</taxon>
        <taxon>Tetranychidae</taxon>
        <taxon>Tetranychus</taxon>
    </lineage>
</organism>
<name>T1K2F5_TETUR</name>
<proteinExistence type="predicted"/>
<dbReference type="EnsemblMetazoa" id="tetur04g04840.1">
    <property type="protein sequence ID" value="tetur04g04840.1"/>
    <property type="gene ID" value="tetur04g04840"/>
</dbReference>
<dbReference type="HOGENOM" id="CLU_2870443_0_0_1"/>
<dbReference type="EMBL" id="CAEY01001362">
    <property type="status" value="NOT_ANNOTATED_CDS"/>
    <property type="molecule type" value="Genomic_DNA"/>
</dbReference>
<dbReference type="AlphaFoldDB" id="T1K2F5"/>
<reference evidence="2" key="1">
    <citation type="submission" date="2011-08" db="EMBL/GenBank/DDBJ databases">
        <authorList>
            <person name="Rombauts S."/>
        </authorList>
    </citation>
    <scope>NUCLEOTIDE SEQUENCE</scope>
    <source>
        <strain evidence="2">London</strain>
    </source>
</reference>
<reference evidence="1" key="2">
    <citation type="submission" date="2015-06" db="UniProtKB">
        <authorList>
            <consortium name="EnsemblMetazoa"/>
        </authorList>
    </citation>
    <scope>IDENTIFICATION</scope>
</reference>
<dbReference type="Proteomes" id="UP000015104">
    <property type="component" value="Unassembled WGS sequence"/>
</dbReference>
<evidence type="ECO:0000313" key="1">
    <source>
        <dbReference type="EnsemblMetazoa" id="tetur04g04840.1"/>
    </source>
</evidence>
<keyword evidence="2" id="KW-1185">Reference proteome</keyword>
<accession>T1K2F5</accession>
<sequence>MKEKKNDNNWLHYHLSIDCEIFHGIQTGIVLHDIKSFTILENCELDKFRSQGANKNAKRSAKDG</sequence>
<evidence type="ECO:0000313" key="2">
    <source>
        <dbReference type="Proteomes" id="UP000015104"/>
    </source>
</evidence>
<protein>
    <submittedName>
        <fullName evidence="1">Uncharacterized protein</fullName>
    </submittedName>
</protein>